<accession>A0A5N6KP03</accession>
<evidence type="ECO:0000256" key="1">
    <source>
        <dbReference type="SAM" id="MobiDB-lite"/>
    </source>
</evidence>
<dbReference type="OrthoDB" id="4367345at2759"/>
<feature type="compositionally biased region" description="Polar residues" evidence="1">
    <location>
        <begin position="1"/>
        <end position="39"/>
    </location>
</feature>
<feature type="compositionally biased region" description="Low complexity" evidence="1">
    <location>
        <begin position="59"/>
        <end position="84"/>
    </location>
</feature>
<feature type="compositionally biased region" description="Polar residues" evidence="1">
    <location>
        <begin position="94"/>
        <end position="114"/>
    </location>
</feature>
<keyword evidence="3" id="KW-1185">Reference proteome</keyword>
<gene>
    <name evidence="2" type="ORF">FH972_021191</name>
</gene>
<evidence type="ECO:0000313" key="2">
    <source>
        <dbReference type="EMBL" id="KAB8336883.1"/>
    </source>
</evidence>
<protein>
    <submittedName>
        <fullName evidence="2">Uncharacterized protein</fullName>
    </submittedName>
</protein>
<dbReference type="AlphaFoldDB" id="A0A5N6KP03"/>
<name>A0A5N6KP03_9ROSI</name>
<dbReference type="EMBL" id="VIBQ01000009">
    <property type="protein sequence ID" value="KAB8336883.1"/>
    <property type="molecule type" value="Genomic_DNA"/>
</dbReference>
<sequence length="193" mass="21395">MYQTQTQGDQSHIYNTQPQTNPFLRSSKSQNFALSNPFGQQYQQQAYYQQAQSTGMSDGQQGYNQGYQQQAPASYFQQPQQSQQTLSGHLPSPQAGQQQSPFVQSPAPLQQHSTSPPPFDQAFQQHNQQNFYASAQAHFTAPVAQTQNPFAKLMPGGPNGVRSTVNRDSVDFQGLQNGRHSPDAFRGLSARVV</sequence>
<organism evidence="2 3">
    <name type="scientific">Carpinus fangiana</name>
    <dbReference type="NCBI Taxonomy" id="176857"/>
    <lineage>
        <taxon>Eukaryota</taxon>
        <taxon>Viridiplantae</taxon>
        <taxon>Streptophyta</taxon>
        <taxon>Embryophyta</taxon>
        <taxon>Tracheophyta</taxon>
        <taxon>Spermatophyta</taxon>
        <taxon>Magnoliopsida</taxon>
        <taxon>eudicotyledons</taxon>
        <taxon>Gunneridae</taxon>
        <taxon>Pentapetalae</taxon>
        <taxon>rosids</taxon>
        <taxon>fabids</taxon>
        <taxon>Fagales</taxon>
        <taxon>Betulaceae</taxon>
        <taxon>Carpinus</taxon>
    </lineage>
</organism>
<proteinExistence type="predicted"/>
<feature type="compositionally biased region" description="Low complexity" evidence="1">
    <location>
        <begin position="40"/>
        <end position="52"/>
    </location>
</feature>
<dbReference type="Proteomes" id="UP000327013">
    <property type="component" value="Unassembled WGS sequence"/>
</dbReference>
<feature type="region of interest" description="Disordered" evidence="1">
    <location>
        <begin position="1"/>
        <end position="122"/>
    </location>
</feature>
<comment type="caution">
    <text evidence="2">The sequence shown here is derived from an EMBL/GenBank/DDBJ whole genome shotgun (WGS) entry which is preliminary data.</text>
</comment>
<reference evidence="2 3" key="1">
    <citation type="submission" date="2019-06" db="EMBL/GenBank/DDBJ databases">
        <title>A chromosomal-level reference genome of Carpinus fangiana (Coryloideae, Betulaceae).</title>
        <authorList>
            <person name="Yang X."/>
            <person name="Wang Z."/>
            <person name="Zhang L."/>
            <person name="Hao G."/>
            <person name="Liu J."/>
            <person name="Yang Y."/>
        </authorList>
    </citation>
    <scope>NUCLEOTIDE SEQUENCE [LARGE SCALE GENOMIC DNA]</scope>
    <source>
        <strain evidence="2">Cfa_2016G</strain>
        <tissue evidence="2">Leaf</tissue>
    </source>
</reference>
<evidence type="ECO:0000313" key="3">
    <source>
        <dbReference type="Proteomes" id="UP000327013"/>
    </source>
</evidence>